<evidence type="ECO:0000313" key="3">
    <source>
        <dbReference type="Proteomes" id="UP000228621"/>
    </source>
</evidence>
<dbReference type="PANTHER" id="PTHR36573:SF1">
    <property type="entry name" value="INTERMEMBRANE PHOSPHOLIPID TRANSPORT SYSTEM BINDING PROTEIN MLAC"/>
    <property type="match status" value="1"/>
</dbReference>
<keyword evidence="2" id="KW-0067">ATP-binding</keyword>
<accession>A0A2A5JQZ8</accession>
<sequence>MKKLLVIFSFLIFSGFASANGSPYTLINQVGDKLFADIKTVNQDGKATETQMKGIVRSRLMPHIDVKFVSFKLLGKHIKGLKRDEAVEFISAVDNYLVATYANALLQYKGQDVLFEELPVSEGSEFATVKVVIKEQSKPDIDMHFKFRQSKDGSWKVYDMVAEGISLLSAKQKEITMRISEVGLAQVTAELKSKA</sequence>
<dbReference type="InterPro" id="IPR042245">
    <property type="entry name" value="Tgt2/MlaC_sf"/>
</dbReference>
<protein>
    <submittedName>
        <fullName evidence="2">ABC transporter ATP-binding protein</fullName>
    </submittedName>
</protein>
<dbReference type="GO" id="GO:0005524">
    <property type="term" value="F:ATP binding"/>
    <property type="evidence" value="ECO:0007669"/>
    <property type="project" value="UniProtKB-KW"/>
</dbReference>
<evidence type="ECO:0000313" key="2">
    <source>
        <dbReference type="EMBL" id="PCK31873.1"/>
    </source>
</evidence>
<evidence type="ECO:0000256" key="1">
    <source>
        <dbReference type="SAM" id="SignalP"/>
    </source>
</evidence>
<keyword evidence="3" id="KW-1185">Reference proteome</keyword>
<dbReference type="PANTHER" id="PTHR36573">
    <property type="entry name" value="INTERMEMBRANE PHOSPHOLIPID TRANSPORT SYSTEM BINDING PROTEIN MLAC"/>
    <property type="match status" value="1"/>
</dbReference>
<dbReference type="EMBL" id="NKHF01000043">
    <property type="protein sequence ID" value="PCK31873.1"/>
    <property type="molecule type" value="Genomic_DNA"/>
</dbReference>
<organism evidence="2 3">
    <name type="scientific">Pseudoalteromonas piscicida</name>
    <dbReference type="NCBI Taxonomy" id="43662"/>
    <lineage>
        <taxon>Bacteria</taxon>
        <taxon>Pseudomonadati</taxon>
        <taxon>Pseudomonadota</taxon>
        <taxon>Gammaproteobacteria</taxon>
        <taxon>Alteromonadales</taxon>
        <taxon>Pseudoalteromonadaceae</taxon>
        <taxon>Pseudoalteromonas</taxon>
    </lineage>
</organism>
<name>A0A2A5JQZ8_PSEO7</name>
<proteinExistence type="predicted"/>
<dbReference type="AlphaFoldDB" id="A0A2A5JQZ8"/>
<feature type="signal peptide" evidence="1">
    <location>
        <begin position="1"/>
        <end position="19"/>
    </location>
</feature>
<dbReference type="InterPro" id="IPR008869">
    <property type="entry name" value="MlaC/ttg2D"/>
</dbReference>
<dbReference type="Proteomes" id="UP000228621">
    <property type="component" value="Unassembled WGS sequence"/>
</dbReference>
<keyword evidence="2" id="KW-0547">Nucleotide-binding</keyword>
<dbReference type="RefSeq" id="WP_099641981.1">
    <property type="nucleotide sequence ID" value="NZ_JAQPZX010000035.1"/>
</dbReference>
<dbReference type="Pfam" id="PF05494">
    <property type="entry name" value="MlaC"/>
    <property type="match status" value="1"/>
</dbReference>
<dbReference type="PIRSF" id="PIRSF004649">
    <property type="entry name" value="MlaC"/>
    <property type="match status" value="1"/>
</dbReference>
<gene>
    <name evidence="2" type="ORF">CEX98_10265</name>
</gene>
<dbReference type="OrthoDB" id="9787053at2"/>
<feature type="chain" id="PRO_5012133470" evidence="1">
    <location>
        <begin position="20"/>
        <end position="195"/>
    </location>
</feature>
<keyword evidence="1" id="KW-0732">Signal</keyword>
<reference evidence="3" key="1">
    <citation type="journal article" date="2019" name="Genome Announc.">
        <title>Draft Genome Sequence of Pseudoalteromonas piscicida Strain 36Y ROTHPW, an Hypersaline Seawater Isolate from the South Coast of Sonora, Mexico.</title>
        <authorList>
            <person name="Sanchez-Diaz R."/>
            <person name="Molina-Garza Z.J."/>
            <person name="Cruz-Suarez L.E."/>
            <person name="Selvin J."/>
            <person name="Kiran G.S."/>
            <person name="Ibarra-Gamez J.C."/>
            <person name="Gomez-Gil B."/>
            <person name="Galaviz-Silva L."/>
        </authorList>
    </citation>
    <scope>NUCLEOTIDE SEQUENCE [LARGE SCALE GENOMIC DNA]</scope>
    <source>
        <strain evidence="3">36Y_RITHPW</strain>
    </source>
</reference>
<comment type="caution">
    <text evidence="2">The sequence shown here is derived from an EMBL/GenBank/DDBJ whole genome shotgun (WGS) entry which is preliminary data.</text>
</comment>
<dbReference type="Gene3D" id="3.10.450.710">
    <property type="entry name" value="Tgt2/MlaC"/>
    <property type="match status" value="1"/>
</dbReference>